<accession>A0A3B6CFC3</accession>
<evidence type="ECO:0000313" key="4">
    <source>
        <dbReference type="Proteomes" id="UP000019116"/>
    </source>
</evidence>
<dbReference type="Gramene" id="TraesNOR2B03G01068600.1">
    <property type="protein sequence ID" value="TraesNOR2B03G01068600.1"/>
    <property type="gene ID" value="TraesNOR2B03G01068600"/>
</dbReference>
<dbReference type="PANTHER" id="PTHR31241:SF32">
    <property type="entry name" value="AP2_ERF DOMAIN-CONTAINING PROTEIN"/>
    <property type="match status" value="1"/>
</dbReference>
<evidence type="ECO:0000256" key="1">
    <source>
        <dbReference type="ARBA" id="ARBA00024343"/>
    </source>
</evidence>
<dbReference type="Gramene" id="TraesMAC2B03G01050340.1">
    <property type="protein sequence ID" value="TraesMAC2B03G01050340.1"/>
    <property type="gene ID" value="TraesMAC2B03G01050340"/>
</dbReference>
<keyword evidence="4" id="KW-1185">Reference proteome</keyword>
<dbReference type="PANTHER" id="PTHR31241">
    <property type="entry name" value="DEHYDRATION-RESPONSIVE ELEMENT-BINDING PROTEIN 2C"/>
    <property type="match status" value="1"/>
</dbReference>
<evidence type="ECO:0000313" key="3">
    <source>
        <dbReference type="EnsemblPlants" id="TraesCS2B02G554500.1"/>
    </source>
</evidence>
<sequence length="135" mass="14937">MLCFLSLQVTRTCGAEESTRSHVLVKPIGSSNHPCNEYALLARQNPKGDAPSVASILREKQPRRSRDGPNSVYETIRRWKEVNQQLEHDQEGAERARKPPAKGSKKGCMQGKGGPENTQFGFRGVRQRTCGEAGC</sequence>
<feature type="region of interest" description="Disordered" evidence="2">
    <location>
        <begin position="83"/>
        <end position="135"/>
    </location>
</feature>
<protein>
    <submittedName>
        <fullName evidence="3">Uncharacterized protein</fullName>
    </submittedName>
</protein>
<dbReference type="STRING" id="4565.A0A3B6CFC3"/>
<organism evidence="3">
    <name type="scientific">Triticum aestivum</name>
    <name type="common">Wheat</name>
    <dbReference type="NCBI Taxonomy" id="4565"/>
    <lineage>
        <taxon>Eukaryota</taxon>
        <taxon>Viridiplantae</taxon>
        <taxon>Streptophyta</taxon>
        <taxon>Embryophyta</taxon>
        <taxon>Tracheophyta</taxon>
        <taxon>Spermatophyta</taxon>
        <taxon>Magnoliopsida</taxon>
        <taxon>Liliopsida</taxon>
        <taxon>Poales</taxon>
        <taxon>Poaceae</taxon>
        <taxon>BOP clade</taxon>
        <taxon>Pooideae</taxon>
        <taxon>Triticodae</taxon>
        <taxon>Triticeae</taxon>
        <taxon>Triticinae</taxon>
        <taxon>Triticum</taxon>
    </lineage>
</organism>
<dbReference type="Gramene" id="TraesCS2B02G554500.1">
    <property type="protein sequence ID" value="TraesCS2B02G554500.1"/>
    <property type="gene ID" value="TraesCS2B02G554500"/>
</dbReference>
<dbReference type="AlphaFoldDB" id="A0A3B6CFC3"/>
<dbReference type="Gramene" id="TraesCS2B03G1391500.1">
    <property type="protein sequence ID" value="TraesCS2B03G1391500.1.CDS"/>
    <property type="gene ID" value="TraesCS2B03G1391500"/>
</dbReference>
<dbReference type="SMR" id="A0A3B6CFC3"/>
<feature type="compositionally biased region" description="Basic and acidic residues" evidence="2">
    <location>
        <begin position="83"/>
        <end position="97"/>
    </location>
</feature>
<dbReference type="Proteomes" id="UP000019116">
    <property type="component" value="Chromosome 2B"/>
</dbReference>
<reference evidence="3" key="2">
    <citation type="submission" date="2018-10" db="UniProtKB">
        <authorList>
            <consortium name="EnsemblPlants"/>
        </authorList>
    </citation>
    <scope>IDENTIFICATION</scope>
</reference>
<dbReference type="EnsemblPlants" id="TraesCS2B02G554500.1">
    <property type="protein sequence ID" value="TraesCS2B02G554500.1"/>
    <property type="gene ID" value="TraesCS2B02G554500"/>
</dbReference>
<comment type="similarity">
    <text evidence="1">Belongs to the AP2/ERF transcription factor family. ERF subfamily.</text>
</comment>
<proteinExistence type="inferred from homology"/>
<reference evidence="3" key="1">
    <citation type="submission" date="2018-08" db="EMBL/GenBank/DDBJ databases">
        <authorList>
            <person name="Rossello M."/>
        </authorList>
    </citation>
    <scope>NUCLEOTIDE SEQUENCE [LARGE SCALE GENOMIC DNA]</scope>
    <source>
        <strain evidence="3">cv. Chinese Spring</strain>
    </source>
</reference>
<name>A0A3B6CFC3_WHEAT</name>
<evidence type="ECO:0000256" key="2">
    <source>
        <dbReference type="SAM" id="MobiDB-lite"/>
    </source>
</evidence>
<dbReference type="OrthoDB" id="550883at2759"/>